<dbReference type="Gene3D" id="3.30.740.10">
    <property type="entry name" value="Protein Inhibitor Of Neuronal Nitric Oxide Synthase"/>
    <property type="match status" value="1"/>
</dbReference>
<proteinExistence type="predicted"/>
<dbReference type="SUPFAM" id="SSF54648">
    <property type="entry name" value="DLC"/>
    <property type="match status" value="1"/>
</dbReference>
<evidence type="ECO:0008006" key="3">
    <source>
        <dbReference type="Google" id="ProtNLM"/>
    </source>
</evidence>
<dbReference type="AlphaFoldDB" id="A0AAD7QNJ3"/>
<dbReference type="GO" id="GO:0030286">
    <property type="term" value="C:dynein complex"/>
    <property type="evidence" value="ECO:0007669"/>
    <property type="project" value="InterPro"/>
</dbReference>
<dbReference type="GO" id="GO:0007017">
    <property type="term" value="P:microtubule-based process"/>
    <property type="evidence" value="ECO:0007669"/>
    <property type="project" value="InterPro"/>
</dbReference>
<gene>
    <name evidence="1" type="ORF">POJ06DRAFT_259169</name>
</gene>
<evidence type="ECO:0000313" key="1">
    <source>
        <dbReference type="EMBL" id="KAJ8098328.1"/>
    </source>
</evidence>
<sequence length="54" mass="5921">MPDTAKDKPTANGSQWEGKAVIKSADMSEEMQSVVIDLAVQAMEKYNIEKVAVH</sequence>
<name>A0AAD7QNJ3_9ASCO</name>
<reference evidence="1" key="1">
    <citation type="submission" date="2023-03" db="EMBL/GenBank/DDBJ databases">
        <title>Near-Complete genome sequence of Lipomyces tetrasporous NRRL Y-64009, an oleaginous yeast capable of growing on lignocellulosic hydrolysates.</title>
        <authorList>
            <consortium name="Lawrence Berkeley National Laboratory"/>
            <person name="Jagtap S.S."/>
            <person name="Liu J.-J."/>
            <person name="Walukiewicz H.E."/>
            <person name="Pangilinan J."/>
            <person name="Lipzen A."/>
            <person name="Ahrendt S."/>
            <person name="Koriabine M."/>
            <person name="Cobaugh K."/>
            <person name="Salamov A."/>
            <person name="Yoshinaga Y."/>
            <person name="Ng V."/>
            <person name="Daum C."/>
            <person name="Grigoriev I.V."/>
            <person name="Slininger P.J."/>
            <person name="Dien B.S."/>
            <person name="Jin Y.-S."/>
            <person name="Rao C.V."/>
        </authorList>
    </citation>
    <scope>NUCLEOTIDE SEQUENCE</scope>
    <source>
        <strain evidence="1">NRRL Y-64009</strain>
    </source>
</reference>
<dbReference type="InterPro" id="IPR037177">
    <property type="entry name" value="DLC_sf"/>
</dbReference>
<dbReference type="RefSeq" id="XP_056041778.1">
    <property type="nucleotide sequence ID" value="XM_056188339.1"/>
</dbReference>
<protein>
    <recommendedName>
        <fullName evidence="3">Dynein light chain</fullName>
    </recommendedName>
</protein>
<keyword evidence="2" id="KW-1185">Reference proteome</keyword>
<comment type="caution">
    <text evidence="1">The sequence shown here is derived from an EMBL/GenBank/DDBJ whole genome shotgun (WGS) entry which is preliminary data.</text>
</comment>
<organism evidence="1 2">
    <name type="scientific">Lipomyces tetrasporus</name>
    <dbReference type="NCBI Taxonomy" id="54092"/>
    <lineage>
        <taxon>Eukaryota</taxon>
        <taxon>Fungi</taxon>
        <taxon>Dikarya</taxon>
        <taxon>Ascomycota</taxon>
        <taxon>Saccharomycotina</taxon>
        <taxon>Lipomycetes</taxon>
        <taxon>Lipomycetales</taxon>
        <taxon>Lipomycetaceae</taxon>
        <taxon>Lipomyces</taxon>
    </lineage>
</organism>
<dbReference type="Proteomes" id="UP001217417">
    <property type="component" value="Unassembled WGS sequence"/>
</dbReference>
<dbReference type="EMBL" id="JARPMG010000009">
    <property type="protein sequence ID" value="KAJ8098328.1"/>
    <property type="molecule type" value="Genomic_DNA"/>
</dbReference>
<evidence type="ECO:0000313" key="2">
    <source>
        <dbReference type="Proteomes" id="UP001217417"/>
    </source>
</evidence>
<accession>A0AAD7QNJ3</accession>
<dbReference type="GeneID" id="80883505"/>